<organism evidence="1 2">
    <name type="scientific">Cryptosporangium minutisporangium</name>
    <dbReference type="NCBI Taxonomy" id="113569"/>
    <lineage>
        <taxon>Bacteria</taxon>
        <taxon>Bacillati</taxon>
        <taxon>Actinomycetota</taxon>
        <taxon>Actinomycetes</taxon>
        <taxon>Cryptosporangiales</taxon>
        <taxon>Cryptosporangiaceae</taxon>
        <taxon>Cryptosporangium</taxon>
    </lineage>
</organism>
<evidence type="ECO:0000313" key="2">
    <source>
        <dbReference type="Proteomes" id="UP001501676"/>
    </source>
</evidence>
<dbReference type="NCBIfam" id="TIGR03941">
    <property type="entry name" value="tRNA_deam_assoc"/>
    <property type="match status" value="1"/>
</dbReference>
<protein>
    <submittedName>
        <fullName evidence="1">tRNA adenosine deaminase-associated protein</fullName>
    </submittedName>
</protein>
<accession>A0ABP6SYP8</accession>
<keyword evidence="2" id="KW-1185">Reference proteome</keyword>
<dbReference type="InterPro" id="IPR023869">
    <property type="entry name" value="tRNA_Adeno_NH3ase_assoc_put"/>
</dbReference>
<proteinExistence type="predicted"/>
<sequence length="160" mass="17195">MSYFAAALVRPRRGWVAAELDLDEIQDVEAAVDLLREVEPEADPALLFVEADDEFLVVVRLDGAETRVFGSDASFGDESRVGAALLADLEEVDVPDDDDADDPELMGRPVGDVDLLADLGVSARDLLALCAHEGMLPSDVMLEVSRKIGSADALIELRGE</sequence>
<gene>
    <name evidence="1" type="ORF">GCM10020369_28280</name>
</gene>
<name>A0ABP6SYP8_9ACTN</name>
<reference evidence="2" key="1">
    <citation type="journal article" date="2019" name="Int. J. Syst. Evol. Microbiol.">
        <title>The Global Catalogue of Microorganisms (GCM) 10K type strain sequencing project: providing services to taxonomists for standard genome sequencing and annotation.</title>
        <authorList>
            <consortium name="The Broad Institute Genomics Platform"/>
            <consortium name="The Broad Institute Genome Sequencing Center for Infectious Disease"/>
            <person name="Wu L."/>
            <person name="Ma J."/>
        </authorList>
    </citation>
    <scope>NUCLEOTIDE SEQUENCE [LARGE SCALE GENOMIC DNA]</scope>
    <source>
        <strain evidence="2">JCM 9458</strain>
    </source>
</reference>
<dbReference type="EMBL" id="BAAAYN010000017">
    <property type="protein sequence ID" value="GAA3387085.1"/>
    <property type="molecule type" value="Genomic_DNA"/>
</dbReference>
<dbReference type="RefSeq" id="WP_345728511.1">
    <property type="nucleotide sequence ID" value="NZ_BAAAYN010000017.1"/>
</dbReference>
<evidence type="ECO:0000313" key="1">
    <source>
        <dbReference type="EMBL" id="GAA3387085.1"/>
    </source>
</evidence>
<comment type="caution">
    <text evidence="1">The sequence shown here is derived from an EMBL/GenBank/DDBJ whole genome shotgun (WGS) entry which is preliminary data.</text>
</comment>
<dbReference type="Proteomes" id="UP001501676">
    <property type="component" value="Unassembled WGS sequence"/>
</dbReference>